<name>A0A6J7DZR0_9ZZZZ</name>
<protein>
    <submittedName>
        <fullName evidence="1">Unannotated protein</fullName>
    </submittedName>
</protein>
<sequence length="32" mass="3795">MTLPLANTYYYKYEFTVCHGLSLSQSVENFKF</sequence>
<accession>A0A6J7DZR0</accession>
<organism evidence="1">
    <name type="scientific">freshwater metagenome</name>
    <dbReference type="NCBI Taxonomy" id="449393"/>
    <lineage>
        <taxon>unclassified sequences</taxon>
        <taxon>metagenomes</taxon>
        <taxon>ecological metagenomes</taxon>
    </lineage>
</organism>
<dbReference type="AlphaFoldDB" id="A0A6J7DZR0"/>
<gene>
    <name evidence="1" type="ORF">UFOPK3381_01085</name>
</gene>
<reference evidence="1" key="1">
    <citation type="submission" date="2020-05" db="EMBL/GenBank/DDBJ databases">
        <authorList>
            <person name="Chiriac C."/>
            <person name="Salcher M."/>
            <person name="Ghai R."/>
            <person name="Kavagutti S V."/>
        </authorList>
    </citation>
    <scope>NUCLEOTIDE SEQUENCE</scope>
</reference>
<dbReference type="EMBL" id="CAFBLN010000055">
    <property type="protein sequence ID" value="CAB4876146.1"/>
    <property type="molecule type" value="Genomic_DNA"/>
</dbReference>
<evidence type="ECO:0000313" key="1">
    <source>
        <dbReference type="EMBL" id="CAB4876146.1"/>
    </source>
</evidence>
<proteinExistence type="predicted"/>